<gene>
    <name evidence="2" type="ORF">SEVIR_3G099000v2</name>
</gene>
<evidence type="ECO:0000256" key="1">
    <source>
        <dbReference type="SAM" id="MobiDB-lite"/>
    </source>
</evidence>
<protein>
    <submittedName>
        <fullName evidence="2">Uncharacterized protein</fullName>
    </submittedName>
</protein>
<proteinExistence type="predicted"/>
<feature type="compositionally biased region" description="Low complexity" evidence="1">
    <location>
        <begin position="107"/>
        <end position="125"/>
    </location>
</feature>
<feature type="compositionally biased region" description="Pro residues" evidence="1">
    <location>
        <begin position="158"/>
        <end position="173"/>
    </location>
</feature>
<name>A0A4U6V7G2_SETVI</name>
<evidence type="ECO:0000313" key="3">
    <source>
        <dbReference type="Proteomes" id="UP000298652"/>
    </source>
</evidence>
<accession>A0A4U6V7G2</accession>
<organism evidence="2 3">
    <name type="scientific">Setaria viridis</name>
    <name type="common">Green bristlegrass</name>
    <name type="synonym">Setaria italica subsp. viridis</name>
    <dbReference type="NCBI Taxonomy" id="4556"/>
    <lineage>
        <taxon>Eukaryota</taxon>
        <taxon>Viridiplantae</taxon>
        <taxon>Streptophyta</taxon>
        <taxon>Embryophyta</taxon>
        <taxon>Tracheophyta</taxon>
        <taxon>Spermatophyta</taxon>
        <taxon>Magnoliopsida</taxon>
        <taxon>Liliopsida</taxon>
        <taxon>Poales</taxon>
        <taxon>Poaceae</taxon>
        <taxon>PACMAD clade</taxon>
        <taxon>Panicoideae</taxon>
        <taxon>Panicodae</taxon>
        <taxon>Paniceae</taxon>
        <taxon>Cenchrinae</taxon>
        <taxon>Setaria</taxon>
    </lineage>
</organism>
<reference evidence="2" key="1">
    <citation type="submission" date="2019-03" db="EMBL/GenBank/DDBJ databases">
        <title>WGS assembly of Setaria viridis.</title>
        <authorList>
            <person name="Huang P."/>
            <person name="Jenkins J."/>
            <person name="Grimwood J."/>
            <person name="Barry K."/>
            <person name="Healey A."/>
            <person name="Mamidi S."/>
            <person name="Sreedasyam A."/>
            <person name="Shu S."/>
            <person name="Feldman M."/>
            <person name="Wu J."/>
            <person name="Yu Y."/>
            <person name="Chen C."/>
            <person name="Johnson J."/>
            <person name="Rokhsar D."/>
            <person name="Baxter I."/>
            <person name="Schmutz J."/>
            <person name="Brutnell T."/>
            <person name="Kellogg E."/>
        </authorList>
    </citation>
    <scope>NUCLEOTIDE SEQUENCE [LARGE SCALE GENOMIC DNA]</scope>
</reference>
<dbReference type="EMBL" id="CM016554">
    <property type="protein sequence ID" value="TKW25180.1"/>
    <property type="molecule type" value="Genomic_DNA"/>
</dbReference>
<keyword evidence="3" id="KW-1185">Reference proteome</keyword>
<dbReference type="Proteomes" id="UP000298652">
    <property type="component" value="Chromosome 3"/>
</dbReference>
<feature type="region of interest" description="Disordered" evidence="1">
    <location>
        <begin position="47"/>
        <end position="283"/>
    </location>
</feature>
<feature type="compositionally biased region" description="Gly residues" evidence="1">
    <location>
        <begin position="263"/>
        <end position="272"/>
    </location>
</feature>
<evidence type="ECO:0000313" key="2">
    <source>
        <dbReference type="EMBL" id="TKW25180.1"/>
    </source>
</evidence>
<feature type="compositionally biased region" description="Pro residues" evidence="1">
    <location>
        <begin position="181"/>
        <end position="198"/>
    </location>
</feature>
<feature type="region of interest" description="Disordered" evidence="1">
    <location>
        <begin position="1"/>
        <end position="28"/>
    </location>
</feature>
<sequence>MGDLKSFLVSARLGSRGRRAPAAPPHARVVERERLPCCYCLRSGGEEGAPQLLPSAQRLSAPLAPPRAPPGEEGPKGGAPPPGEEGPREGCRRRERRRRGAAEGEEGPSSRPPAAAAPSLLLVLAGRGGPSPRPHTAAPPRRFFLLTVRSLGGNQKISPPPLPSAEAPPPRPPAKNSGSAPPEPNSPRPPSPPPPRLPPQASVLFSIRAPGGNRRIPGRHCSRAAPSSTPPPLAGRGGGVLSPLARRGGVGAHRCPGEEEGSGEGSSGAGGDPPGPAGAEKRR</sequence>
<dbReference type="Gramene" id="TKW25180">
    <property type="protein sequence ID" value="TKW25180"/>
    <property type="gene ID" value="SEVIR_3G099000v2"/>
</dbReference>
<dbReference type="AlphaFoldDB" id="A0A4U6V7G2"/>